<dbReference type="AlphaFoldDB" id="R6WMX3"/>
<organism evidence="2 3">
    <name type="scientific">Phascolarctobacterium succinatutens CAG:287</name>
    <dbReference type="NCBI Taxonomy" id="1263101"/>
    <lineage>
        <taxon>Bacteria</taxon>
        <taxon>Bacillati</taxon>
        <taxon>Bacillota</taxon>
        <taxon>Negativicutes</taxon>
        <taxon>Acidaminococcales</taxon>
        <taxon>Acidaminococcaceae</taxon>
        <taxon>Phascolarctobacterium</taxon>
    </lineage>
</organism>
<dbReference type="Pfam" id="PF02514">
    <property type="entry name" value="CobN-Mg_chel"/>
    <property type="match status" value="1"/>
</dbReference>
<dbReference type="EMBL" id="CBGL010000048">
    <property type="protein sequence ID" value="CDD10790.1"/>
    <property type="molecule type" value="Genomic_DNA"/>
</dbReference>
<protein>
    <submittedName>
        <fullName evidence="2">Cobaltochelatase CobN subunit</fullName>
    </submittedName>
</protein>
<sequence length="444" mass="51211">MANIIFVTNMEPHYVGMRDALNTMENKEISDAVEVIQINDSEQWNGYWQQKLQYADFFFCTWMGTGLSCDYLKKASAFLQQKKLRHLFDIIDPGDDKMDYGLQEEQKSLLKQYLACGGLKNYQNLCLYLVDAFTQQMIAYKLPEQLPWCGIYHPDFKNEFVELEAYLAKHYDSSKPTVGFIFSREDWLWQRLAYQNEIIKAVEAQNCNVIAVFSTTMPNEQTGAVSLDTAFERFFYQDGKPCIDVLINPFVFSLTVTGFLKLQDLQQLGVPVLQVVNTYMPYKWWQQSMVGLTPNEVSYAVCMPEFDGALHSVPVSTNEEREDGTHYRMPLADRIDMLARKARKLASLRYKKPCDKKIAIVFHNYPPTNSNIGSAASLDSIESVRLLLEEMQKQGYRLDNIPTDSQSFINDITAHATNDRRFISEALLEKADGKLEKMDYKSFF</sequence>
<comment type="caution">
    <text evidence="2">The sequence shown here is derived from an EMBL/GenBank/DDBJ whole genome shotgun (WGS) entry which is preliminary data.</text>
</comment>
<evidence type="ECO:0000259" key="1">
    <source>
        <dbReference type="Pfam" id="PF02514"/>
    </source>
</evidence>
<accession>R6WMX3</accession>
<reference evidence="2" key="1">
    <citation type="submission" date="2012-11" db="EMBL/GenBank/DDBJ databases">
        <title>Dependencies among metagenomic species, viruses, plasmids and units of genetic variation.</title>
        <authorList>
            <person name="Nielsen H.B."/>
            <person name="Almeida M."/>
            <person name="Juncker A.S."/>
            <person name="Rasmussen S."/>
            <person name="Li J."/>
            <person name="Sunagawa S."/>
            <person name="Plichta D."/>
            <person name="Gautier L."/>
            <person name="Le Chatelier E."/>
            <person name="Peletier E."/>
            <person name="Bonde I."/>
            <person name="Nielsen T."/>
            <person name="Manichanh C."/>
            <person name="Arumugam M."/>
            <person name="Batto J."/>
            <person name="Santos M.B.Q.D."/>
            <person name="Blom N."/>
            <person name="Borruel N."/>
            <person name="Burgdorf K.S."/>
            <person name="Boumezbeur F."/>
            <person name="Casellas F."/>
            <person name="Dore J."/>
            <person name="Guarner F."/>
            <person name="Hansen T."/>
            <person name="Hildebrand F."/>
            <person name="Kaas R.S."/>
            <person name="Kennedy S."/>
            <person name="Kristiansen K."/>
            <person name="Kultima J.R."/>
            <person name="Leonard P."/>
            <person name="Levenez F."/>
            <person name="Lund O."/>
            <person name="Moumen B."/>
            <person name="Le Paslier D."/>
            <person name="Pons N."/>
            <person name="Pedersen O."/>
            <person name="Prifti E."/>
            <person name="Qin J."/>
            <person name="Raes J."/>
            <person name="Tap J."/>
            <person name="Tims S."/>
            <person name="Ussery D.W."/>
            <person name="Yamada T."/>
            <person name="MetaHit consortium"/>
            <person name="Renault P."/>
            <person name="Sicheritz-Ponten T."/>
            <person name="Bork P."/>
            <person name="Wang J."/>
            <person name="Brunak S."/>
            <person name="Ehrlich S.D."/>
        </authorList>
    </citation>
    <scope>NUCLEOTIDE SEQUENCE [LARGE SCALE GENOMIC DNA]</scope>
</reference>
<evidence type="ECO:0000313" key="3">
    <source>
        <dbReference type="Proteomes" id="UP000014937"/>
    </source>
</evidence>
<dbReference type="PANTHER" id="PTHR44119">
    <property type="entry name" value="MAGNESIUM-CHELATASE SUBUNIT CHLH, CHLOROPLASTIC"/>
    <property type="match status" value="1"/>
</dbReference>
<dbReference type="HOGENOM" id="CLU_616563_0_0_9"/>
<proteinExistence type="predicted"/>
<feature type="domain" description="CobN/magnesium chelatase" evidence="1">
    <location>
        <begin position="112"/>
        <end position="444"/>
    </location>
</feature>
<dbReference type="PANTHER" id="PTHR44119:SF7">
    <property type="entry name" value="MAGNESIUM CHELATASE SUBUNIT"/>
    <property type="match status" value="1"/>
</dbReference>
<evidence type="ECO:0000313" key="2">
    <source>
        <dbReference type="EMBL" id="CDD10790.1"/>
    </source>
</evidence>
<name>R6WMX3_9FIRM</name>
<dbReference type="Proteomes" id="UP000014937">
    <property type="component" value="Unassembled WGS sequence"/>
</dbReference>
<dbReference type="RefSeq" id="WP_021721185.1">
    <property type="nucleotide sequence ID" value="NZ_FR892828.1"/>
</dbReference>
<dbReference type="InterPro" id="IPR003672">
    <property type="entry name" value="CobN/Mg_chltase"/>
</dbReference>
<gene>
    <name evidence="2" type="ORF">BN587_02165</name>
</gene>